<dbReference type="Proteomes" id="UP000245657">
    <property type="component" value="Unassembled WGS sequence"/>
</dbReference>
<protein>
    <recommendedName>
        <fullName evidence="1">Transposase IS66 central domain-containing protein</fullName>
    </recommendedName>
</protein>
<dbReference type="InterPro" id="IPR052344">
    <property type="entry name" value="Transposase-related"/>
</dbReference>
<organism evidence="2 3">
    <name type="scientific">Methanospirillum lacunae</name>
    <dbReference type="NCBI Taxonomy" id="668570"/>
    <lineage>
        <taxon>Archaea</taxon>
        <taxon>Methanobacteriati</taxon>
        <taxon>Methanobacteriota</taxon>
        <taxon>Stenosarchaea group</taxon>
        <taxon>Methanomicrobia</taxon>
        <taxon>Methanomicrobiales</taxon>
        <taxon>Methanospirillaceae</taxon>
        <taxon>Methanospirillum</taxon>
    </lineage>
</organism>
<dbReference type="PANTHER" id="PTHR33678">
    <property type="entry name" value="BLL1576 PROTEIN"/>
    <property type="match status" value="1"/>
</dbReference>
<dbReference type="EMBL" id="QGMY01000018">
    <property type="protein sequence ID" value="PWR69799.1"/>
    <property type="molecule type" value="Genomic_DNA"/>
</dbReference>
<feature type="domain" description="Transposase IS66 central" evidence="1">
    <location>
        <begin position="5"/>
        <end position="80"/>
    </location>
</feature>
<gene>
    <name evidence="2" type="ORF">DK846_16620</name>
</gene>
<reference evidence="2 3" key="1">
    <citation type="submission" date="2018-05" db="EMBL/GenBank/DDBJ databases">
        <title>Draft genome of Methanospirillum lacunae Ki8-1.</title>
        <authorList>
            <person name="Dueholm M.S."/>
            <person name="Nielsen P.H."/>
            <person name="Bakmann L.F."/>
            <person name="Otzen D.E."/>
        </authorList>
    </citation>
    <scope>NUCLEOTIDE SEQUENCE [LARGE SCALE GENOMIC DNA]</scope>
    <source>
        <strain evidence="2 3">Ki8-1</strain>
    </source>
</reference>
<dbReference type="InterPro" id="IPR004291">
    <property type="entry name" value="Transposase_IS66_central"/>
</dbReference>
<dbReference type="Pfam" id="PF03050">
    <property type="entry name" value="DDE_Tnp_IS66"/>
    <property type="match status" value="1"/>
</dbReference>
<sequence>MQRVLQKIHLSLYRKKRLEGEKKQVTALNLLDRLNKHQDDILRFLYDPLVPFDNYQAKRDIRMAKLKMKISGAFRSNKGTDTFCKHRSYITTMKKQRVSIIDGLILASMGEPWLPGQIRTPETMEIQGLDVQKAYA</sequence>
<accession>A0A2V2MQY2</accession>
<name>A0A2V2MQY2_9EURY</name>
<dbReference type="PANTHER" id="PTHR33678:SF1">
    <property type="entry name" value="BLL1576 PROTEIN"/>
    <property type="match status" value="1"/>
</dbReference>
<evidence type="ECO:0000259" key="1">
    <source>
        <dbReference type="Pfam" id="PF03050"/>
    </source>
</evidence>
<comment type="caution">
    <text evidence="2">The sequence shown here is derived from an EMBL/GenBank/DDBJ whole genome shotgun (WGS) entry which is preliminary data.</text>
</comment>
<proteinExistence type="predicted"/>
<keyword evidence="3" id="KW-1185">Reference proteome</keyword>
<dbReference type="AlphaFoldDB" id="A0A2V2MQY2"/>
<evidence type="ECO:0000313" key="3">
    <source>
        <dbReference type="Proteomes" id="UP000245657"/>
    </source>
</evidence>
<evidence type="ECO:0000313" key="2">
    <source>
        <dbReference type="EMBL" id="PWR69799.1"/>
    </source>
</evidence>